<dbReference type="PANTHER" id="PTHR42745:SF1">
    <property type="entry name" value="ARABINOSE 5-PHOSPHATE ISOMERASE KDSD"/>
    <property type="match status" value="1"/>
</dbReference>
<dbReference type="AlphaFoldDB" id="A0A1C0A5L5"/>
<dbReference type="GO" id="GO:0019146">
    <property type="term" value="F:arabinose-5-phosphate isomerase activity"/>
    <property type="evidence" value="ECO:0007669"/>
    <property type="project" value="UniProtKB-ARBA"/>
</dbReference>
<accession>A0A1C0A5L5</accession>
<evidence type="ECO:0000256" key="7">
    <source>
        <dbReference type="PROSITE-ProRule" id="PRU00703"/>
    </source>
</evidence>
<reference evidence="11" key="1">
    <citation type="submission" date="2016-07" db="EMBL/GenBank/DDBJ databases">
        <authorList>
            <person name="Florea S."/>
            <person name="Webb J.S."/>
            <person name="Jaromczyk J."/>
            <person name="Schardl C.L."/>
        </authorList>
    </citation>
    <scope>NUCLEOTIDE SEQUENCE [LARGE SCALE GENOMIC DNA]</scope>
    <source>
        <strain evidence="11">Z6</strain>
    </source>
</reference>
<keyword evidence="5" id="KW-0862">Zinc</keyword>
<protein>
    <recommendedName>
        <fullName evidence="12">Arabinose-5-phosphate isomerase</fullName>
    </recommendedName>
</protein>
<dbReference type="InterPro" id="IPR000644">
    <property type="entry name" value="CBS_dom"/>
</dbReference>
<dbReference type="GO" id="GO:0097367">
    <property type="term" value="F:carbohydrate derivative binding"/>
    <property type="evidence" value="ECO:0007669"/>
    <property type="project" value="InterPro"/>
</dbReference>
<dbReference type="CDD" id="cd05014">
    <property type="entry name" value="SIS_Kpsf"/>
    <property type="match status" value="1"/>
</dbReference>
<evidence type="ECO:0000313" key="11">
    <source>
        <dbReference type="Proteomes" id="UP000093514"/>
    </source>
</evidence>
<feature type="site" description="Catalytically relevant" evidence="6">
    <location>
        <position position="151"/>
    </location>
</feature>
<evidence type="ECO:0000256" key="2">
    <source>
        <dbReference type="ARBA" id="ARBA00022737"/>
    </source>
</evidence>
<comment type="similarity">
    <text evidence="1 4">Belongs to the SIS family. GutQ/KpsF subfamily.</text>
</comment>
<dbReference type="CDD" id="cd04604">
    <property type="entry name" value="CBS_pair_SIS_assoc"/>
    <property type="match status" value="1"/>
</dbReference>
<feature type="domain" description="CBS" evidence="8">
    <location>
        <begin position="276"/>
        <end position="328"/>
    </location>
</feature>
<sequence>MTIENNLDNNIKQQAREVLEIEANAILNLKNSVNDKFIEVVKEILKCEDRIIMTGMGKAGVIAKKLAATLASTGTPSFFLHPAEAIHGDLGMITDKDIVIAISNSGESDEIVDILPFIKRIGAKIIAMTGGLSSTLAQNADYILDTSVEREACPLNLAPTASTTAMLAFGDALALALLKARDFQPKDFALYHPGGSLGKKLLLTVADVLNVRESNPIVIEELTLKETLFEMTSSRMGAINVINNEGELVGIITDGDIRRELEKNSDLLTMKAKEVMTKDPVVITAERLAVEALKLMEDKEINDLPIIDDKGNPIGIVNFQDLLKAGVL</sequence>
<dbReference type="PROSITE" id="PS51371">
    <property type="entry name" value="CBS"/>
    <property type="match status" value="2"/>
</dbReference>
<feature type="site" description="Catalytically relevant" evidence="6">
    <location>
        <position position="110"/>
    </location>
</feature>
<comment type="caution">
    <text evidence="10">The sequence shown here is derived from an EMBL/GenBank/DDBJ whole genome shotgun (WGS) entry which is preliminary data.</text>
</comment>
<reference evidence="10 11" key="2">
    <citation type="submission" date="2016-08" db="EMBL/GenBank/DDBJ databases">
        <title>Orenia metallireducens sp. nov. strain Z6, a Novel Metal-reducing Firmicute from the Deep Subsurface.</title>
        <authorList>
            <person name="Maxim B.I."/>
            <person name="Kenneth K."/>
            <person name="Flynn T.M."/>
            <person name="Oloughlin E.J."/>
            <person name="Locke R.A."/>
            <person name="Weber J.R."/>
            <person name="Egan S.M."/>
            <person name="Mackie R.I."/>
            <person name="Cann I.K."/>
        </authorList>
    </citation>
    <scope>NUCLEOTIDE SEQUENCE [LARGE SCALE GENOMIC DNA]</scope>
    <source>
        <strain evidence="10 11">Z6</strain>
    </source>
</reference>
<name>A0A1C0A5L5_9FIRM</name>
<dbReference type="SUPFAM" id="SSF53697">
    <property type="entry name" value="SIS domain"/>
    <property type="match status" value="1"/>
</dbReference>
<evidence type="ECO:0000259" key="9">
    <source>
        <dbReference type="PROSITE" id="PS51464"/>
    </source>
</evidence>
<dbReference type="GO" id="GO:0046872">
    <property type="term" value="F:metal ion binding"/>
    <property type="evidence" value="ECO:0007669"/>
    <property type="project" value="UniProtKB-KW"/>
</dbReference>
<keyword evidence="3 7" id="KW-0129">CBS domain</keyword>
<feature type="site" description="Catalytically relevant" evidence="6">
    <location>
        <position position="192"/>
    </location>
</feature>
<evidence type="ECO:0000256" key="4">
    <source>
        <dbReference type="PIRNR" id="PIRNR004692"/>
    </source>
</evidence>
<evidence type="ECO:0000256" key="1">
    <source>
        <dbReference type="ARBA" id="ARBA00008165"/>
    </source>
</evidence>
<evidence type="ECO:0008006" key="12">
    <source>
        <dbReference type="Google" id="ProtNLM"/>
    </source>
</evidence>
<proteinExistence type="inferred from homology"/>
<dbReference type="Gene3D" id="3.40.50.10490">
    <property type="entry name" value="Glucose-6-phosphate isomerase like protein, domain 1"/>
    <property type="match status" value="1"/>
</dbReference>
<feature type="domain" description="CBS" evidence="8">
    <location>
        <begin position="211"/>
        <end position="267"/>
    </location>
</feature>
<feature type="binding site" evidence="5">
    <location>
        <position position="81"/>
    </location>
    <ligand>
        <name>Zn(2+)</name>
        <dbReference type="ChEBI" id="CHEBI:29105"/>
    </ligand>
</feature>
<dbReference type="NCBIfam" id="TIGR00393">
    <property type="entry name" value="kpsF"/>
    <property type="match status" value="1"/>
</dbReference>
<dbReference type="PIRSF" id="PIRSF004692">
    <property type="entry name" value="KdsD_KpsF"/>
    <property type="match status" value="1"/>
</dbReference>
<dbReference type="InterPro" id="IPR046348">
    <property type="entry name" value="SIS_dom_sf"/>
</dbReference>
<dbReference type="InterPro" id="IPR050986">
    <property type="entry name" value="GutQ/KpsF_isomerases"/>
</dbReference>
<dbReference type="Pfam" id="PF00571">
    <property type="entry name" value="CBS"/>
    <property type="match status" value="2"/>
</dbReference>
<gene>
    <name evidence="10" type="ORF">U472_13625</name>
</gene>
<keyword evidence="11" id="KW-1185">Reference proteome</keyword>
<dbReference type="Proteomes" id="UP000093514">
    <property type="component" value="Unassembled WGS sequence"/>
</dbReference>
<keyword evidence="5" id="KW-0479">Metal-binding</keyword>
<dbReference type="RefSeq" id="WP_068719298.1">
    <property type="nucleotide sequence ID" value="NZ_LWDV01000010.1"/>
</dbReference>
<dbReference type="PROSITE" id="PS51464">
    <property type="entry name" value="SIS"/>
    <property type="match status" value="1"/>
</dbReference>
<evidence type="ECO:0000259" key="8">
    <source>
        <dbReference type="PROSITE" id="PS51371"/>
    </source>
</evidence>
<keyword evidence="2" id="KW-0677">Repeat</keyword>
<dbReference type="Pfam" id="PF01380">
    <property type="entry name" value="SIS"/>
    <property type="match status" value="1"/>
</dbReference>
<evidence type="ECO:0000256" key="6">
    <source>
        <dbReference type="PIRSR" id="PIRSR004692-3"/>
    </source>
</evidence>
<dbReference type="InterPro" id="IPR001347">
    <property type="entry name" value="SIS_dom"/>
</dbReference>
<dbReference type="GO" id="GO:0005975">
    <property type="term" value="P:carbohydrate metabolic process"/>
    <property type="evidence" value="ECO:0007669"/>
    <property type="project" value="InterPro"/>
</dbReference>
<dbReference type="Gene3D" id="3.10.580.10">
    <property type="entry name" value="CBS-domain"/>
    <property type="match status" value="1"/>
</dbReference>
<dbReference type="SMART" id="SM00116">
    <property type="entry name" value="CBS"/>
    <property type="match status" value="2"/>
</dbReference>
<evidence type="ECO:0000313" key="10">
    <source>
        <dbReference type="EMBL" id="OCL25386.1"/>
    </source>
</evidence>
<dbReference type="InterPro" id="IPR004800">
    <property type="entry name" value="KdsD/KpsF-type"/>
</dbReference>
<dbReference type="FunFam" id="3.40.50.10490:FF:000011">
    <property type="entry name" value="Arabinose 5-phosphate isomerase"/>
    <property type="match status" value="1"/>
</dbReference>
<dbReference type="InterPro" id="IPR035474">
    <property type="entry name" value="SIS_Kpsf"/>
</dbReference>
<evidence type="ECO:0000256" key="5">
    <source>
        <dbReference type="PIRSR" id="PIRSR004692-2"/>
    </source>
</evidence>
<feature type="domain" description="SIS" evidence="9">
    <location>
        <begin position="40"/>
        <end position="183"/>
    </location>
</feature>
<dbReference type="PANTHER" id="PTHR42745">
    <property type="match status" value="1"/>
</dbReference>
<evidence type="ECO:0000256" key="3">
    <source>
        <dbReference type="ARBA" id="ARBA00023122"/>
    </source>
</evidence>
<feature type="site" description="Catalytically relevant" evidence="6">
    <location>
        <position position="58"/>
    </location>
</feature>
<dbReference type="GO" id="GO:1901135">
    <property type="term" value="P:carbohydrate derivative metabolic process"/>
    <property type="evidence" value="ECO:0007669"/>
    <property type="project" value="InterPro"/>
</dbReference>
<dbReference type="EMBL" id="LWDV01000010">
    <property type="protein sequence ID" value="OCL25386.1"/>
    <property type="molecule type" value="Genomic_DNA"/>
</dbReference>
<dbReference type="OrthoDB" id="9762536at2"/>
<dbReference type="InterPro" id="IPR046342">
    <property type="entry name" value="CBS_dom_sf"/>
</dbReference>
<organism evidence="10 11">
    <name type="scientific">Orenia metallireducens</name>
    <dbReference type="NCBI Taxonomy" id="1413210"/>
    <lineage>
        <taxon>Bacteria</taxon>
        <taxon>Bacillati</taxon>
        <taxon>Bacillota</taxon>
        <taxon>Clostridia</taxon>
        <taxon>Halanaerobiales</taxon>
        <taxon>Halobacteroidaceae</taxon>
        <taxon>Orenia</taxon>
    </lineage>
</organism>